<protein>
    <recommendedName>
        <fullName evidence="3">CHAT domain-containing protein</fullName>
    </recommendedName>
</protein>
<keyword evidence="2" id="KW-1185">Reference proteome</keyword>
<accession>A0ABX7D804</accession>
<proteinExistence type="predicted"/>
<sequence length="846" mass="96677">MEEISLKPEEFTETLTMAIKDEDADYRLEEIDDYLIGLIEEVPSLDKISEIEACAIIAVEVINPVTLGFSYGWALHTLIACECILGKVERVIINLKKLISHCEAVGYMQPCVSAISNIKKGALGDIAADKYPALMRVIIEYNKKYCSEKEVAKCYMAVAYFFSDQEAHDAAIDTLNDALEYLEECSNKQCMIEVLAVKHSTYILSEHHEDALGAWDDLSRVCIELDVEPSLHSILNHATFLMRLEKHDEAIDIYIEAIMSTECTLIVKAMTFGNLSACYREKGDIENTTKNMDNAREIIEKLGDDEFDSDFLLEIELINAKNNVFLGDSDGLRKCLHSFVVKMELTLSHTFKLHYRRGVRSRYIARFENLVTCLPRNGFVKDIIQLLSFSRINQAADWLSILKWKEEISTKITISEKEQLSILIDNLSVYGAPHLYGFSEKYDNPLYEINYDPWDKFITLIEILNENYDIPSLYLYSSEGFVTNILNERLNQRNVLMFDFSASDSKIITLYDDKYIIEDLPEIEVRNFFFELNRFRFGGENKKEFNQSLINYQSAMNKCLVNTIFILEGNNKGIIFFPSKMDSLPINLLLVSNEKIRDKMMKGKFSISSCLCLHPSSDINKIESCLGVVESITNLKYDRAEILNFMKVTGITGEILLSPTQNEFFDKSSDIDAIIISQHGMSVGVFTDPVFANLSGPHATMKTLSYELLQSNSYKMKHKLVLLNACYSGALTNRNYYKLFRTHELLGYPQAFLLNRQSMVIAASWTIVDRYNALLMYNFSHLISEHGASMAYSMSLARTYEMATDEMVSALNEITDHKQLLPNNQVLDALKIQPFCFSTYHNYTLL</sequence>
<gene>
    <name evidence="1" type="ORF">I6I38_07530</name>
</gene>
<dbReference type="EMBL" id="CP068148">
    <property type="protein sequence ID" value="QQU56833.1"/>
    <property type="molecule type" value="Genomic_DNA"/>
</dbReference>
<name>A0ABX7D804_SERLI</name>
<dbReference type="SUPFAM" id="SSF48452">
    <property type="entry name" value="TPR-like"/>
    <property type="match status" value="2"/>
</dbReference>
<dbReference type="Proteomes" id="UP000595237">
    <property type="component" value="Chromosome"/>
</dbReference>
<reference evidence="1 2" key="1">
    <citation type="submission" date="2021-01" db="EMBL/GenBank/DDBJ databases">
        <title>FDA dAtabase for Regulatory Grade micrObial Sequences (FDA-ARGOS): Supporting development and validation of Infectious Disease Dx tests.</title>
        <authorList>
            <person name="Blissenbach B."/>
            <person name="Krut O."/>
            <person name="Tallon L."/>
            <person name="Sadzewicz L."/>
            <person name="Zhao X."/>
            <person name="Boylan J."/>
            <person name="Ott S."/>
            <person name="Bowen H."/>
            <person name="Vavikolanu K."/>
            <person name="Mehta A."/>
            <person name="Aluvathingal J."/>
            <person name="Nadendla S."/>
            <person name="Yan Y."/>
            <person name="Sichtig H."/>
        </authorList>
    </citation>
    <scope>NUCLEOTIDE SEQUENCE [LARGE SCALE GENOMIC DNA]</scope>
    <source>
        <strain evidence="1 2">FDAARGOS_1081</strain>
    </source>
</reference>
<dbReference type="RefSeq" id="WP_201896219.1">
    <property type="nucleotide sequence ID" value="NZ_CP068148.1"/>
</dbReference>
<organism evidence="1 2">
    <name type="scientific">Serratia liquefaciens</name>
    <dbReference type="NCBI Taxonomy" id="614"/>
    <lineage>
        <taxon>Bacteria</taxon>
        <taxon>Pseudomonadati</taxon>
        <taxon>Pseudomonadota</taxon>
        <taxon>Gammaproteobacteria</taxon>
        <taxon>Enterobacterales</taxon>
        <taxon>Yersiniaceae</taxon>
        <taxon>Serratia</taxon>
    </lineage>
</organism>
<evidence type="ECO:0000313" key="2">
    <source>
        <dbReference type="Proteomes" id="UP000595237"/>
    </source>
</evidence>
<evidence type="ECO:0008006" key="3">
    <source>
        <dbReference type="Google" id="ProtNLM"/>
    </source>
</evidence>
<dbReference type="InterPro" id="IPR011990">
    <property type="entry name" value="TPR-like_helical_dom_sf"/>
</dbReference>
<dbReference type="Gene3D" id="1.25.40.10">
    <property type="entry name" value="Tetratricopeptide repeat domain"/>
    <property type="match status" value="1"/>
</dbReference>
<evidence type="ECO:0000313" key="1">
    <source>
        <dbReference type="EMBL" id="QQU56833.1"/>
    </source>
</evidence>